<dbReference type="RefSeq" id="XP_015268559.1">
    <property type="nucleotide sequence ID" value="XM_015413073.1"/>
</dbReference>
<reference evidence="3" key="1">
    <citation type="submission" date="2025-08" db="UniProtKB">
        <authorList>
            <consortium name="RefSeq"/>
        </authorList>
    </citation>
    <scope>IDENTIFICATION</scope>
</reference>
<name>A0ABM1K4C2_GEKJA</name>
<dbReference type="Proteomes" id="UP000694871">
    <property type="component" value="Unplaced"/>
</dbReference>
<sequence length="189" mass="20403">MALLIQELFLVAADLMFASVLSCVFYAVGCLVVPGLIGYVVLLSCGPGAVKKAKRNISKRKEAVLSRTSNSWAGQAVGKILALVGLRGTAPGPSELEPVQEEEGAWNLNVNQLPAGTSCGMKRRSGTIWNKEREASEAEEPKAPVDQKEVSTIPAFLLSLLFAPSDWCLKKRHVQRLTALLATLKKSRD</sequence>
<gene>
    <name evidence="3" type="primary">LOC107112015</name>
</gene>
<accession>A0ABM1K4C2</accession>
<keyword evidence="1" id="KW-1133">Transmembrane helix</keyword>
<evidence type="ECO:0000256" key="1">
    <source>
        <dbReference type="SAM" id="Phobius"/>
    </source>
</evidence>
<evidence type="ECO:0000313" key="3">
    <source>
        <dbReference type="RefSeq" id="XP_015268559.1"/>
    </source>
</evidence>
<keyword evidence="1" id="KW-0812">Transmembrane</keyword>
<keyword evidence="1" id="KW-0472">Membrane</keyword>
<dbReference type="GeneID" id="107112015"/>
<protein>
    <submittedName>
        <fullName evidence="3">Uncharacterized protein LOC107112015 isoform X2</fullName>
    </submittedName>
</protein>
<feature type="transmembrane region" description="Helical" evidence="1">
    <location>
        <begin position="24"/>
        <end position="50"/>
    </location>
</feature>
<keyword evidence="2" id="KW-1185">Reference proteome</keyword>
<proteinExistence type="predicted"/>
<evidence type="ECO:0000313" key="2">
    <source>
        <dbReference type="Proteomes" id="UP000694871"/>
    </source>
</evidence>
<organism evidence="2 3">
    <name type="scientific">Gekko japonicus</name>
    <name type="common">Schlegel's Japanese gecko</name>
    <dbReference type="NCBI Taxonomy" id="146911"/>
    <lineage>
        <taxon>Eukaryota</taxon>
        <taxon>Metazoa</taxon>
        <taxon>Chordata</taxon>
        <taxon>Craniata</taxon>
        <taxon>Vertebrata</taxon>
        <taxon>Euteleostomi</taxon>
        <taxon>Lepidosauria</taxon>
        <taxon>Squamata</taxon>
        <taxon>Bifurcata</taxon>
        <taxon>Gekkota</taxon>
        <taxon>Gekkonidae</taxon>
        <taxon>Gekkoninae</taxon>
        <taxon>Gekko</taxon>
    </lineage>
</organism>